<reference evidence="2" key="1">
    <citation type="submission" date="2016-04" db="EMBL/GenBank/DDBJ databases">
        <authorList>
            <person name="Evans L.H."/>
            <person name="Alamgir A."/>
            <person name="Owens N."/>
            <person name="Weber N.D."/>
            <person name="Virtaneva K."/>
            <person name="Barbian K."/>
            <person name="Babar A."/>
            <person name="Rosenke K."/>
        </authorList>
    </citation>
    <scope>NUCLEOTIDE SEQUENCE [LARGE SCALE GENOMIC DNA]</scope>
    <source>
        <strain evidence="2">CBS 101.48</strain>
    </source>
</reference>
<dbReference type="InParanoid" id="A0A168LCZ3"/>
<keyword evidence="3" id="KW-1185">Reference proteome</keyword>
<dbReference type="EMBL" id="LT551165">
    <property type="protein sequence ID" value="SAL96546.1"/>
    <property type="molecule type" value="Genomic_DNA"/>
</dbReference>
<gene>
    <name evidence="2" type="primary">ABSGL_01962.1 scaffold 2596</name>
</gene>
<proteinExistence type="predicted"/>
<sequence length="102" mass="12319">MKIVSAYKKKLRGFPYVFTFEIFETALKDDLRQWASRRRRRRRRRHRRSGSNGERKMKAIINCGEQEMNRMLRRGVLPSVRRRSSFVVLVVVFSARRMSVEK</sequence>
<feature type="region of interest" description="Disordered" evidence="1">
    <location>
        <begin position="35"/>
        <end position="59"/>
    </location>
</feature>
<accession>A0A168LCZ3</accession>
<feature type="compositionally biased region" description="Basic residues" evidence="1">
    <location>
        <begin position="35"/>
        <end position="49"/>
    </location>
</feature>
<dbReference type="Proteomes" id="UP000078561">
    <property type="component" value="Unassembled WGS sequence"/>
</dbReference>
<evidence type="ECO:0000313" key="2">
    <source>
        <dbReference type="EMBL" id="SAL96546.1"/>
    </source>
</evidence>
<protein>
    <submittedName>
        <fullName evidence="2">Uncharacterized protein</fullName>
    </submittedName>
</protein>
<name>A0A168LCZ3_ABSGL</name>
<evidence type="ECO:0000256" key="1">
    <source>
        <dbReference type="SAM" id="MobiDB-lite"/>
    </source>
</evidence>
<dbReference type="AlphaFoldDB" id="A0A168LCZ3"/>
<evidence type="ECO:0000313" key="3">
    <source>
        <dbReference type="Proteomes" id="UP000078561"/>
    </source>
</evidence>
<organism evidence="2">
    <name type="scientific">Absidia glauca</name>
    <name type="common">Pin mould</name>
    <dbReference type="NCBI Taxonomy" id="4829"/>
    <lineage>
        <taxon>Eukaryota</taxon>
        <taxon>Fungi</taxon>
        <taxon>Fungi incertae sedis</taxon>
        <taxon>Mucoromycota</taxon>
        <taxon>Mucoromycotina</taxon>
        <taxon>Mucoromycetes</taxon>
        <taxon>Mucorales</taxon>
        <taxon>Cunninghamellaceae</taxon>
        <taxon>Absidia</taxon>
    </lineage>
</organism>